<evidence type="ECO:0000256" key="3">
    <source>
        <dbReference type="ARBA" id="ARBA00022989"/>
    </source>
</evidence>
<name>A0A0L7K4A7_OPEBR</name>
<evidence type="ECO:0000256" key="5">
    <source>
        <dbReference type="SAM" id="Phobius"/>
    </source>
</evidence>
<keyword evidence="4 5" id="KW-0472">Membrane</keyword>
<reference evidence="6 7" key="1">
    <citation type="journal article" date="2015" name="Genome Biol. Evol.">
        <title>The genome of winter moth (Operophtera brumata) provides a genomic perspective on sexual dimorphism and phenology.</title>
        <authorList>
            <person name="Derks M.F."/>
            <person name="Smit S."/>
            <person name="Salis L."/>
            <person name="Schijlen E."/>
            <person name="Bossers A."/>
            <person name="Mateman C."/>
            <person name="Pijl A.S."/>
            <person name="de Ridder D."/>
            <person name="Groenen M.A."/>
            <person name="Visser M.E."/>
            <person name="Megens H.J."/>
        </authorList>
    </citation>
    <scope>NUCLEOTIDE SEQUENCE [LARGE SCALE GENOMIC DNA]</scope>
    <source>
        <strain evidence="6">WM2013NL</strain>
        <tissue evidence="6">Head and thorax</tissue>
    </source>
</reference>
<sequence length="69" mass="7751">MIYASFATGACCLLLGLQLHLKWGPNWLIAVTMYLFTMVYSFGAGTVPYVLMAEVFLPEVSSSFFMKSW</sequence>
<comment type="caution">
    <text evidence="6">The sequence shown here is derived from an EMBL/GenBank/DDBJ whole genome shotgun (WGS) entry which is preliminary data.</text>
</comment>
<dbReference type="GO" id="GO:0022857">
    <property type="term" value="F:transmembrane transporter activity"/>
    <property type="evidence" value="ECO:0007669"/>
    <property type="project" value="InterPro"/>
</dbReference>
<evidence type="ECO:0000256" key="1">
    <source>
        <dbReference type="ARBA" id="ARBA00004370"/>
    </source>
</evidence>
<accession>A0A0L7K4A7</accession>
<protein>
    <submittedName>
        <fullName evidence="6">Sugar transporter</fullName>
    </submittedName>
</protein>
<keyword evidence="3 5" id="KW-1133">Transmembrane helix</keyword>
<evidence type="ECO:0000256" key="4">
    <source>
        <dbReference type="ARBA" id="ARBA00023136"/>
    </source>
</evidence>
<gene>
    <name evidence="6" type="ORF">OBRU01_25580</name>
</gene>
<evidence type="ECO:0000313" key="6">
    <source>
        <dbReference type="EMBL" id="KOB58006.1"/>
    </source>
</evidence>
<keyword evidence="6" id="KW-0762">Sugar transport</keyword>
<dbReference type="InterPro" id="IPR005828">
    <property type="entry name" value="MFS_sugar_transport-like"/>
</dbReference>
<dbReference type="Gene3D" id="1.20.1250.20">
    <property type="entry name" value="MFS general substrate transporter like domains"/>
    <property type="match status" value="1"/>
</dbReference>
<keyword evidence="7" id="KW-1185">Reference proteome</keyword>
<dbReference type="EMBL" id="JTDY01010795">
    <property type="protein sequence ID" value="KOB58006.1"/>
    <property type="molecule type" value="Genomic_DNA"/>
</dbReference>
<dbReference type="Pfam" id="PF00083">
    <property type="entry name" value="Sugar_tr"/>
    <property type="match status" value="1"/>
</dbReference>
<organism evidence="6 7">
    <name type="scientific">Operophtera brumata</name>
    <name type="common">Winter moth</name>
    <name type="synonym">Phalaena brumata</name>
    <dbReference type="NCBI Taxonomy" id="104452"/>
    <lineage>
        <taxon>Eukaryota</taxon>
        <taxon>Metazoa</taxon>
        <taxon>Ecdysozoa</taxon>
        <taxon>Arthropoda</taxon>
        <taxon>Hexapoda</taxon>
        <taxon>Insecta</taxon>
        <taxon>Pterygota</taxon>
        <taxon>Neoptera</taxon>
        <taxon>Endopterygota</taxon>
        <taxon>Lepidoptera</taxon>
        <taxon>Glossata</taxon>
        <taxon>Ditrysia</taxon>
        <taxon>Geometroidea</taxon>
        <taxon>Geometridae</taxon>
        <taxon>Larentiinae</taxon>
        <taxon>Operophtera</taxon>
    </lineage>
</organism>
<dbReference type="AlphaFoldDB" id="A0A0L7K4A7"/>
<keyword evidence="6" id="KW-0813">Transport</keyword>
<dbReference type="GO" id="GO:0016020">
    <property type="term" value="C:membrane"/>
    <property type="evidence" value="ECO:0007669"/>
    <property type="project" value="UniProtKB-SubCell"/>
</dbReference>
<evidence type="ECO:0000256" key="2">
    <source>
        <dbReference type="ARBA" id="ARBA00022692"/>
    </source>
</evidence>
<keyword evidence="2 5" id="KW-0812">Transmembrane</keyword>
<evidence type="ECO:0000313" key="7">
    <source>
        <dbReference type="Proteomes" id="UP000037510"/>
    </source>
</evidence>
<feature type="transmembrane region" description="Helical" evidence="5">
    <location>
        <begin position="31"/>
        <end position="57"/>
    </location>
</feature>
<proteinExistence type="predicted"/>
<dbReference type="Proteomes" id="UP000037510">
    <property type="component" value="Unassembled WGS sequence"/>
</dbReference>
<comment type="subcellular location">
    <subcellularLocation>
        <location evidence="1">Membrane</location>
    </subcellularLocation>
</comment>
<dbReference type="InterPro" id="IPR036259">
    <property type="entry name" value="MFS_trans_sf"/>
</dbReference>